<dbReference type="EMBL" id="CP036349">
    <property type="protein sequence ID" value="QDV76125.1"/>
    <property type="molecule type" value="Genomic_DNA"/>
</dbReference>
<evidence type="ECO:0000313" key="1">
    <source>
        <dbReference type="EMBL" id="QDV76125.1"/>
    </source>
</evidence>
<organism evidence="1 2">
    <name type="scientific">Botrimarina mediterranea</name>
    <dbReference type="NCBI Taxonomy" id="2528022"/>
    <lineage>
        <taxon>Bacteria</taxon>
        <taxon>Pseudomonadati</taxon>
        <taxon>Planctomycetota</taxon>
        <taxon>Planctomycetia</taxon>
        <taxon>Pirellulales</taxon>
        <taxon>Lacipirellulaceae</taxon>
        <taxon>Botrimarina</taxon>
    </lineage>
</organism>
<accession>A0A518KEA8</accession>
<gene>
    <name evidence="1" type="ORF">Spa11_43500</name>
</gene>
<dbReference type="Proteomes" id="UP000316426">
    <property type="component" value="Chromosome"/>
</dbReference>
<keyword evidence="2" id="KW-1185">Reference proteome</keyword>
<protein>
    <submittedName>
        <fullName evidence="1">Uncharacterized protein</fullName>
    </submittedName>
</protein>
<sequence>MYLSDEQKREVILIATVGCDQETAAKYVNCSVEQIGEEMLRDARFGADVRRAEAACELGHMRCVQQATRQEGPWRASVWWLERRFPERYGRRDAGTIGRRDLVRFLGAVAGGLAPAIRCEEDRRRVLDALSEFAESLIDPLSYVGGWDESVEGDSAGDAREDA</sequence>
<dbReference type="AlphaFoldDB" id="A0A518KEA8"/>
<proteinExistence type="predicted"/>
<evidence type="ECO:0000313" key="2">
    <source>
        <dbReference type="Proteomes" id="UP000316426"/>
    </source>
</evidence>
<dbReference type="KEGG" id="bmei:Spa11_43500"/>
<reference evidence="1 2" key="1">
    <citation type="submission" date="2019-02" db="EMBL/GenBank/DDBJ databases">
        <title>Deep-cultivation of Planctomycetes and their phenomic and genomic characterization uncovers novel biology.</title>
        <authorList>
            <person name="Wiegand S."/>
            <person name="Jogler M."/>
            <person name="Boedeker C."/>
            <person name="Pinto D."/>
            <person name="Vollmers J."/>
            <person name="Rivas-Marin E."/>
            <person name="Kohn T."/>
            <person name="Peeters S.H."/>
            <person name="Heuer A."/>
            <person name="Rast P."/>
            <person name="Oberbeckmann S."/>
            <person name="Bunk B."/>
            <person name="Jeske O."/>
            <person name="Meyerdierks A."/>
            <person name="Storesund J.E."/>
            <person name="Kallscheuer N."/>
            <person name="Luecker S."/>
            <person name="Lage O.M."/>
            <person name="Pohl T."/>
            <person name="Merkel B.J."/>
            <person name="Hornburger P."/>
            <person name="Mueller R.-W."/>
            <person name="Bruemmer F."/>
            <person name="Labrenz M."/>
            <person name="Spormann A.M."/>
            <person name="Op den Camp H."/>
            <person name="Overmann J."/>
            <person name="Amann R."/>
            <person name="Jetten M.S.M."/>
            <person name="Mascher T."/>
            <person name="Medema M.H."/>
            <person name="Devos D.P."/>
            <person name="Kaster A.-K."/>
            <person name="Ovreas L."/>
            <person name="Rohde M."/>
            <person name="Galperin M.Y."/>
            <person name="Jogler C."/>
        </authorList>
    </citation>
    <scope>NUCLEOTIDE SEQUENCE [LARGE SCALE GENOMIC DNA]</scope>
    <source>
        <strain evidence="1 2">Spa11</strain>
    </source>
</reference>
<name>A0A518KEA8_9BACT</name>
<dbReference type="RefSeq" id="WP_145116576.1">
    <property type="nucleotide sequence ID" value="NZ_CP036349.1"/>
</dbReference>